<feature type="region of interest" description="Disordered" evidence="4">
    <location>
        <begin position="460"/>
        <end position="491"/>
    </location>
</feature>
<organism evidence="5 6">
    <name type="scientific">Meripilus lineatus</name>
    <dbReference type="NCBI Taxonomy" id="2056292"/>
    <lineage>
        <taxon>Eukaryota</taxon>
        <taxon>Fungi</taxon>
        <taxon>Dikarya</taxon>
        <taxon>Basidiomycota</taxon>
        <taxon>Agaricomycotina</taxon>
        <taxon>Agaricomycetes</taxon>
        <taxon>Polyporales</taxon>
        <taxon>Meripilaceae</taxon>
        <taxon>Meripilus</taxon>
    </lineage>
</organism>
<dbReference type="Proteomes" id="UP001212997">
    <property type="component" value="Unassembled WGS sequence"/>
</dbReference>
<protein>
    <recommendedName>
        <fullName evidence="7">Actin-like ATPase domain-containing protein</fullName>
    </recommendedName>
</protein>
<dbReference type="AlphaFoldDB" id="A0AAD5V9T4"/>
<dbReference type="GO" id="GO:0005997">
    <property type="term" value="P:xylulose metabolic process"/>
    <property type="evidence" value="ECO:0007669"/>
    <property type="project" value="TreeGrafter"/>
</dbReference>
<dbReference type="InterPro" id="IPR043129">
    <property type="entry name" value="ATPase_NBD"/>
</dbReference>
<evidence type="ECO:0000256" key="4">
    <source>
        <dbReference type="SAM" id="MobiDB-lite"/>
    </source>
</evidence>
<proteinExistence type="inferred from homology"/>
<comment type="caution">
    <text evidence="5">The sequence shown here is derived from an EMBL/GenBank/DDBJ whole genome shotgun (WGS) entry which is preliminary data.</text>
</comment>
<keyword evidence="2" id="KW-0808">Transferase</keyword>
<evidence type="ECO:0000313" key="5">
    <source>
        <dbReference type="EMBL" id="KAJ3486078.1"/>
    </source>
</evidence>
<feature type="compositionally biased region" description="Low complexity" evidence="4">
    <location>
        <begin position="686"/>
        <end position="698"/>
    </location>
</feature>
<comment type="similarity">
    <text evidence="1">Belongs to the FGGY kinase family.</text>
</comment>
<evidence type="ECO:0000313" key="6">
    <source>
        <dbReference type="Proteomes" id="UP001212997"/>
    </source>
</evidence>
<dbReference type="PANTHER" id="PTHR10196:SF57">
    <property type="entry name" value="XYLULOSE KINASE"/>
    <property type="match status" value="1"/>
</dbReference>
<evidence type="ECO:0000256" key="1">
    <source>
        <dbReference type="ARBA" id="ARBA00009156"/>
    </source>
</evidence>
<dbReference type="GO" id="GO:0005829">
    <property type="term" value="C:cytosol"/>
    <property type="evidence" value="ECO:0007669"/>
    <property type="project" value="TreeGrafter"/>
</dbReference>
<dbReference type="EMBL" id="JANAWD010000132">
    <property type="protein sequence ID" value="KAJ3486078.1"/>
    <property type="molecule type" value="Genomic_DNA"/>
</dbReference>
<name>A0AAD5V9T4_9APHY</name>
<dbReference type="SUPFAM" id="SSF53067">
    <property type="entry name" value="Actin-like ATPase domain"/>
    <property type="match status" value="1"/>
</dbReference>
<feature type="region of interest" description="Disordered" evidence="4">
    <location>
        <begin position="686"/>
        <end position="723"/>
    </location>
</feature>
<sequence length="778" mass="83008">MPPKTGSALFLGLELATDQLRASIVDENLELVGVEIVDFDSELPEYQTQGGIFTTPGDAYTTPVEMWVKAFDLLTEKLKKSIDLTKIKAIGGAAQQALVWWKSSPVPPMQNLDPRLPMYSQITAQSFSIANAAVAQDTSSHTHALALEAALGGPEHMAARVGTFAHASLIAAQVLRVREAWPDIWSRTGRIQTASSFLASLVCGAFIPMGEAEACATGLWVHSNGSASSPSPPSHWDEEVLEIVGGNREEGRRIGTWLGDVDLSGGRRRVGSISQYLVNRYGFDPETIVTPFTSDYLSTYLSLCPSPSDAVLAFGPMDVLMAPAPHYLPTRLYHIFPHPAQDSSEKKRYVAMLSSRNADVPRALVRDMYTKSWSAFDRLVAIVPPGGSIGLDDKLFSFWLLQGDSYPLGHVKGIFRFETGIKVSEFRDLRANPRCLLESQILSFRVRWSRMIASGVLGPNVGRNRTGSATPSPIATQPKRPTTTPNPNNMGLPFDPYDYSTLPARIIATGAAANFPSIANLVGDIFNVPVLVPTTQVDSAQVIPHRNAPASGFPARAALGGAYVARWVWGKEKGTSAGTGRGGFEEEVRRLLSKRWASAGGAPPRTNTNAPAPTKPSSTAGSGASTPYGARSSLGSNVLVEVDEEEVEEIERLSGSSFALGPAFGDNTLDPSGRLRTFTNSTVATTLSSSTLDAPSTAFTTPDLGPSNSPGGSGENNDAAPTQSATALTPVVALPTSEPESQMGLAKVADPDVDAFMSYAAIVPEYCRLEGMLVKGLV</sequence>
<keyword evidence="3" id="KW-0418">Kinase</keyword>
<keyword evidence="6" id="KW-1185">Reference proteome</keyword>
<feature type="region of interest" description="Disordered" evidence="4">
    <location>
        <begin position="653"/>
        <end position="673"/>
    </location>
</feature>
<feature type="compositionally biased region" description="Polar residues" evidence="4">
    <location>
        <begin position="463"/>
        <end position="475"/>
    </location>
</feature>
<reference evidence="5" key="1">
    <citation type="submission" date="2022-07" db="EMBL/GenBank/DDBJ databases">
        <title>Genome Sequence of Physisporinus lineatus.</title>
        <authorList>
            <person name="Buettner E."/>
        </authorList>
    </citation>
    <scope>NUCLEOTIDE SEQUENCE</scope>
    <source>
        <strain evidence="5">VT162</strain>
    </source>
</reference>
<evidence type="ECO:0008006" key="7">
    <source>
        <dbReference type="Google" id="ProtNLM"/>
    </source>
</evidence>
<evidence type="ECO:0000256" key="3">
    <source>
        <dbReference type="ARBA" id="ARBA00022777"/>
    </source>
</evidence>
<dbReference type="GO" id="GO:0004856">
    <property type="term" value="F:D-xylulokinase activity"/>
    <property type="evidence" value="ECO:0007669"/>
    <property type="project" value="TreeGrafter"/>
</dbReference>
<dbReference type="PANTHER" id="PTHR10196">
    <property type="entry name" value="SUGAR KINASE"/>
    <property type="match status" value="1"/>
</dbReference>
<accession>A0AAD5V9T4</accession>
<feature type="region of interest" description="Disordered" evidence="4">
    <location>
        <begin position="597"/>
        <end position="632"/>
    </location>
</feature>
<feature type="compositionally biased region" description="Low complexity" evidence="4">
    <location>
        <begin position="602"/>
        <end position="616"/>
    </location>
</feature>
<dbReference type="Gene3D" id="3.30.420.40">
    <property type="match status" value="2"/>
</dbReference>
<evidence type="ECO:0000256" key="2">
    <source>
        <dbReference type="ARBA" id="ARBA00022679"/>
    </source>
</evidence>
<gene>
    <name evidence="5" type="ORF">NLI96_g4486</name>
</gene>